<name>A0AAQ0NE85_PSEUB</name>
<feature type="region of interest" description="Disordered" evidence="1">
    <location>
        <begin position="47"/>
        <end position="88"/>
    </location>
</feature>
<gene>
    <name evidence="2" type="ORF">DAPPPG215_01130</name>
</gene>
<sequence length="220" mass="25260">MKKDIETSFFEALGLFWPAFEGFLRVTRDGALRSIFHRCANTKQAERAGVRDVSPQGRDTPWRGSIHGSLTPQAARHQRQQKVTQMPDDELRELEAKRRKALWRLANISPGDSKAFDALSILDDLDLQEGKYSPNADKALELNQLRDCVTVQHHHSGIDIILEQTIPQPWRERFNQASIGSTRLLDGPYAADWYKFLVCWESEMQHLEAHRTARSKPKLD</sequence>
<dbReference type="RefSeq" id="WP_311044551.1">
    <property type="nucleotide sequence ID" value="NZ_CP166920.2"/>
</dbReference>
<evidence type="ECO:0000256" key="1">
    <source>
        <dbReference type="SAM" id="MobiDB-lite"/>
    </source>
</evidence>
<dbReference type="GO" id="GO:0004386">
    <property type="term" value="F:helicase activity"/>
    <property type="evidence" value="ECO:0007669"/>
    <property type="project" value="UniProtKB-KW"/>
</dbReference>
<keyword evidence="2" id="KW-0547">Nucleotide-binding</keyword>
<evidence type="ECO:0000313" key="3">
    <source>
        <dbReference type="Proteomes" id="UP001177000"/>
    </source>
</evidence>
<keyword evidence="2" id="KW-0347">Helicase</keyword>
<dbReference type="EMBL" id="OX458335">
    <property type="protein sequence ID" value="CAI8728797.1"/>
    <property type="molecule type" value="Genomic_DNA"/>
</dbReference>
<organism evidence="2 3">
    <name type="scientific">Pseudomonas syringae pv. tomato</name>
    <dbReference type="NCBI Taxonomy" id="323"/>
    <lineage>
        <taxon>Bacteria</taxon>
        <taxon>Pseudomonadati</taxon>
        <taxon>Pseudomonadota</taxon>
        <taxon>Gammaproteobacteria</taxon>
        <taxon>Pseudomonadales</taxon>
        <taxon>Pseudomonadaceae</taxon>
        <taxon>Pseudomonas</taxon>
    </lineage>
</organism>
<dbReference type="Proteomes" id="UP001177000">
    <property type="component" value="Chromosome"/>
</dbReference>
<keyword evidence="2" id="KW-0378">Hydrolase</keyword>
<keyword evidence="2" id="KW-0067">ATP-binding</keyword>
<proteinExistence type="predicted"/>
<dbReference type="AlphaFoldDB" id="A0AAQ0NE85"/>
<reference evidence="2" key="1">
    <citation type="submission" date="2023-03" db="EMBL/GenBank/DDBJ databases">
        <authorList>
            <person name="Pothier F. J."/>
        </authorList>
    </citation>
    <scope>NUCLEOTIDE SEQUENCE</scope>
    <source>
        <strain evidence="2">DAPP-PG 215</strain>
    </source>
</reference>
<accession>A0AAQ0NE85</accession>
<protein>
    <submittedName>
        <fullName evidence="2">ATP-dependent DNA helicase, UvrD/Rep family</fullName>
    </submittedName>
</protein>
<evidence type="ECO:0000313" key="2">
    <source>
        <dbReference type="EMBL" id="CAI8728797.1"/>
    </source>
</evidence>